<evidence type="ECO:0000313" key="2">
    <source>
        <dbReference type="EMBL" id="QKM67069.1"/>
    </source>
</evidence>
<dbReference type="EMBL" id="CP029159">
    <property type="protein sequence ID" value="QKM67069.1"/>
    <property type="molecule type" value="Genomic_DNA"/>
</dbReference>
<dbReference type="Proteomes" id="UP000005940">
    <property type="component" value="Chromosome"/>
</dbReference>
<evidence type="ECO:0000313" key="3">
    <source>
        <dbReference type="Proteomes" id="UP000005940"/>
    </source>
</evidence>
<dbReference type="Pfam" id="PF09362">
    <property type="entry name" value="DUF1996"/>
    <property type="match status" value="1"/>
</dbReference>
<organism evidence="2 3">
    <name type="scientific">Streptomyces tsukubensis (strain DSM 42081 / NBRC 108919 / NRRL 18488 / 9993)</name>
    <dbReference type="NCBI Taxonomy" id="1114943"/>
    <lineage>
        <taxon>Bacteria</taxon>
        <taxon>Bacillati</taxon>
        <taxon>Actinomycetota</taxon>
        <taxon>Actinomycetes</taxon>
        <taxon>Kitasatosporales</taxon>
        <taxon>Streptomycetaceae</taxon>
        <taxon>Streptomyces</taxon>
    </lineage>
</organism>
<feature type="domain" description="DUF1996" evidence="1">
    <location>
        <begin position="90"/>
        <end position="282"/>
    </location>
</feature>
<reference evidence="2 3" key="1">
    <citation type="journal article" date="2012" name="J. Bacteriol.">
        <title>Draft genome of Streptomyces tsukubaensis NRRL 18488, the producer of the clinically important immunosuppressant tacrolimus (FK506).</title>
        <authorList>
            <person name="Barreiro C."/>
            <person name="Prieto C."/>
            <person name="Sola-Landa A."/>
            <person name="Solera E."/>
            <person name="Martinez-Castro M."/>
            <person name="Perez-Redondo R."/>
            <person name="Garcia-Estrada C."/>
            <person name="Aparicio J.F."/>
            <person name="Fernandez-Martinez L.T."/>
            <person name="Santos-Aberturas J."/>
            <person name="Salehi-Najafabadi Z."/>
            <person name="Rodriguez-Garcia A."/>
            <person name="Tauch A."/>
            <person name="Martin J.F."/>
        </authorList>
    </citation>
    <scope>NUCLEOTIDE SEQUENCE [LARGE SCALE GENOMIC DNA]</scope>
    <source>
        <strain evidence="3">DSM 42081 / NBRC 108919 / NRRL 18488 / 9993</strain>
    </source>
</reference>
<dbReference type="PANTHER" id="PTHR43662:SF3">
    <property type="entry name" value="DOMAIN PROTEIN, PUTATIVE (AFU_ORTHOLOGUE AFUA_6G11970)-RELATED"/>
    <property type="match status" value="1"/>
</dbReference>
<evidence type="ECO:0000259" key="1">
    <source>
        <dbReference type="Pfam" id="PF09362"/>
    </source>
</evidence>
<dbReference type="InterPro" id="IPR018535">
    <property type="entry name" value="DUF1996"/>
</dbReference>
<dbReference type="AlphaFoldDB" id="A0A7G3UCP1"/>
<gene>
    <name evidence="2" type="ORF">STSU_007700</name>
</gene>
<name>A0A7G3UCP1_STRT9</name>
<accession>A0A7G3UCP1</accession>
<protein>
    <recommendedName>
        <fullName evidence="1">DUF1996 domain-containing protein</fullName>
    </recommendedName>
</protein>
<keyword evidence="3" id="KW-1185">Reference proteome</keyword>
<proteinExistence type="predicted"/>
<dbReference type="RefSeq" id="WP_130585278.1">
    <property type="nucleotide sequence ID" value="NZ_CP029159.1"/>
</dbReference>
<dbReference type="PANTHER" id="PTHR43662">
    <property type="match status" value="1"/>
</dbReference>
<sequence>MGIRLRSTRLSPARQTVAAALLVAVVVTAVVANRPAGAGDGPPGGAYVPFAALPAAAPEPRPGPDAATGSWTVECGRNERGHYNTDNVVTSPGLVGGAHHTHDHVGNTTTSALSTDASLAAAPTTCTGGDRSAYFWPVLRRLDRKGADAGSHGGGRHGNTGRILVPSEVRIAYLGNPAGQVLPYPAGLRMITGDPVAATTTDTNVRARWGCSVDPGRSTTRYPRCPEGSALTRTLSFPSCWNGLHPDSDNHRTHIVHPDPAGTCPPATFPVPRLRITLSYELPDGVPFAVDSFPEQRRDPRTDHAMYVGALPERARTEMADCLNEGRHCRG</sequence>